<dbReference type="InterPro" id="IPR050320">
    <property type="entry name" value="N5-glutamine_MTase"/>
</dbReference>
<dbReference type="InterPro" id="IPR029063">
    <property type="entry name" value="SAM-dependent_MTases_sf"/>
</dbReference>
<dbReference type="Pfam" id="PF05175">
    <property type="entry name" value="MTS"/>
    <property type="match status" value="1"/>
</dbReference>
<evidence type="ECO:0000256" key="3">
    <source>
        <dbReference type="ARBA" id="ARBA00022691"/>
    </source>
</evidence>
<dbReference type="RefSeq" id="WP_003922247.1">
    <property type="nucleotide sequence ID" value="NZ_AP022314.1"/>
</dbReference>
<evidence type="ECO:0000256" key="1">
    <source>
        <dbReference type="ARBA" id="ARBA00022603"/>
    </source>
</evidence>
<keyword evidence="1 5" id="KW-0489">Methyltransferase</keyword>
<feature type="binding site" evidence="5">
    <location>
        <begin position="186"/>
        <end position="189"/>
    </location>
    <ligand>
        <name>substrate</name>
    </ligand>
</feature>
<gene>
    <name evidence="8" type="primary">hemK</name>
    <name evidence="5" type="synonym">prmC</name>
    <name evidence="8" type="ORF">MYXE_16270</name>
</gene>
<dbReference type="InterPro" id="IPR007848">
    <property type="entry name" value="Small_mtfrase_dom"/>
</dbReference>
<dbReference type="InterPro" id="IPR004556">
    <property type="entry name" value="HemK-like"/>
</dbReference>
<proteinExistence type="inferred from homology"/>
<organism evidence="8 9">
    <name type="scientific">Mycobacterium xenopi</name>
    <dbReference type="NCBI Taxonomy" id="1789"/>
    <lineage>
        <taxon>Bacteria</taxon>
        <taxon>Bacillati</taxon>
        <taxon>Actinomycetota</taxon>
        <taxon>Actinomycetes</taxon>
        <taxon>Mycobacteriales</taxon>
        <taxon>Mycobacteriaceae</taxon>
        <taxon>Mycobacterium</taxon>
    </lineage>
</organism>
<dbReference type="AlphaFoldDB" id="A0AAD1GYP3"/>
<dbReference type="GO" id="GO:0102559">
    <property type="term" value="F:peptide chain release factor N(5)-glutamine methyltransferase activity"/>
    <property type="evidence" value="ECO:0007669"/>
    <property type="project" value="UniProtKB-EC"/>
</dbReference>
<comment type="caution">
    <text evidence="5">Lacks conserved residue(s) required for the propagation of feature annotation.</text>
</comment>
<dbReference type="PANTHER" id="PTHR18895:SF74">
    <property type="entry name" value="MTRF1L RELEASE FACTOR GLUTAMINE METHYLTRANSFERASE"/>
    <property type="match status" value="1"/>
</dbReference>
<dbReference type="GO" id="GO:0032259">
    <property type="term" value="P:methylation"/>
    <property type="evidence" value="ECO:0007669"/>
    <property type="project" value="UniProtKB-KW"/>
</dbReference>
<keyword evidence="3 5" id="KW-0949">S-adenosyl-L-methionine</keyword>
<dbReference type="HAMAP" id="MF_02126">
    <property type="entry name" value="RF_methyltr_PrmC"/>
    <property type="match status" value="1"/>
</dbReference>
<dbReference type="InterPro" id="IPR002052">
    <property type="entry name" value="DNA_methylase_N6_adenine_CS"/>
</dbReference>
<dbReference type="InterPro" id="IPR040758">
    <property type="entry name" value="PrmC_N"/>
</dbReference>
<feature type="domain" description="Methyltransferase small" evidence="6">
    <location>
        <begin position="114"/>
        <end position="190"/>
    </location>
</feature>
<dbReference type="GO" id="GO:0003676">
    <property type="term" value="F:nucleic acid binding"/>
    <property type="evidence" value="ECO:0007669"/>
    <property type="project" value="InterPro"/>
</dbReference>
<feature type="domain" description="Release factor glutamine methyltransferase N-terminal" evidence="7">
    <location>
        <begin position="7"/>
        <end position="75"/>
    </location>
</feature>
<evidence type="ECO:0000256" key="4">
    <source>
        <dbReference type="ARBA" id="ARBA00048391"/>
    </source>
</evidence>
<feature type="binding site" evidence="5">
    <location>
        <position position="186"/>
    </location>
    <ligand>
        <name>S-adenosyl-L-methionine</name>
        <dbReference type="ChEBI" id="CHEBI:59789"/>
    </ligand>
</feature>
<dbReference type="Gene3D" id="1.10.8.10">
    <property type="entry name" value="DNA helicase RuvA subunit, C-terminal domain"/>
    <property type="match status" value="1"/>
</dbReference>
<dbReference type="InterPro" id="IPR019874">
    <property type="entry name" value="RF_methyltr_PrmC"/>
</dbReference>
<dbReference type="NCBIfam" id="TIGR00536">
    <property type="entry name" value="hemK_fam"/>
    <property type="match status" value="1"/>
</dbReference>
<evidence type="ECO:0000259" key="6">
    <source>
        <dbReference type="Pfam" id="PF05175"/>
    </source>
</evidence>
<protein>
    <recommendedName>
        <fullName evidence="5">Release factor glutamine methyltransferase</fullName>
        <shortName evidence="5">RF MTase</shortName>
        <ecNumber evidence="5">2.1.1.297</ecNumber>
    </recommendedName>
    <alternativeName>
        <fullName evidence="5">N5-glutamine methyltransferase PrmC</fullName>
    </alternativeName>
    <alternativeName>
        <fullName evidence="5">Protein-(glutamine-N5) MTase PrmC</fullName>
    </alternativeName>
    <alternativeName>
        <fullName evidence="5">Protein-glutamine N-methyltransferase PrmC</fullName>
    </alternativeName>
</protein>
<dbReference type="EMBL" id="AP022314">
    <property type="protein sequence ID" value="BBU21838.1"/>
    <property type="molecule type" value="Genomic_DNA"/>
</dbReference>
<dbReference type="KEGG" id="mxe:MYXE_16270"/>
<evidence type="ECO:0000256" key="2">
    <source>
        <dbReference type="ARBA" id="ARBA00022679"/>
    </source>
</evidence>
<comment type="catalytic activity">
    <reaction evidence="4 5">
        <text>L-glutaminyl-[peptide chain release factor] + S-adenosyl-L-methionine = N(5)-methyl-L-glutaminyl-[peptide chain release factor] + S-adenosyl-L-homocysteine + H(+)</text>
        <dbReference type="Rhea" id="RHEA:42896"/>
        <dbReference type="Rhea" id="RHEA-COMP:10271"/>
        <dbReference type="Rhea" id="RHEA-COMP:10272"/>
        <dbReference type="ChEBI" id="CHEBI:15378"/>
        <dbReference type="ChEBI" id="CHEBI:30011"/>
        <dbReference type="ChEBI" id="CHEBI:57856"/>
        <dbReference type="ChEBI" id="CHEBI:59789"/>
        <dbReference type="ChEBI" id="CHEBI:61891"/>
        <dbReference type="EC" id="2.1.1.297"/>
    </reaction>
</comment>
<evidence type="ECO:0000313" key="9">
    <source>
        <dbReference type="Proteomes" id="UP000464624"/>
    </source>
</evidence>
<comment type="function">
    <text evidence="5">Methylates the class 1 translation termination release factors RF1/PrfA and RF2/PrfB on the glutamine residue of the universally conserved GGQ motif.</text>
</comment>
<dbReference type="SUPFAM" id="SSF53335">
    <property type="entry name" value="S-adenosyl-L-methionine-dependent methyltransferases"/>
    <property type="match status" value="1"/>
</dbReference>
<accession>A0AAD1GYP3</accession>
<evidence type="ECO:0000259" key="7">
    <source>
        <dbReference type="Pfam" id="PF17827"/>
    </source>
</evidence>
<feature type="binding site" evidence="5">
    <location>
        <position position="142"/>
    </location>
    <ligand>
        <name>S-adenosyl-L-methionine</name>
        <dbReference type="ChEBI" id="CHEBI:59789"/>
    </ligand>
</feature>
<dbReference type="Pfam" id="PF17827">
    <property type="entry name" value="PrmC_N"/>
    <property type="match status" value="1"/>
</dbReference>
<comment type="similarity">
    <text evidence="5">Belongs to the protein N5-glutamine methyltransferase family. PrmC subfamily.</text>
</comment>
<dbReference type="NCBIfam" id="TIGR03534">
    <property type="entry name" value="RF_mod_PrmC"/>
    <property type="match status" value="1"/>
</dbReference>
<reference evidence="8 9" key="1">
    <citation type="submission" date="2019-12" db="EMBL/GenBank/DDBJ databases">
        <title>Complete genome sequence of Mycolicibacterium xenopi str. JCM15661T.</title>
        <authorList>
            <person name="Yoshida M."/>
            <person name="Fukano H."/>
            <person name="Asakura T."/>
            <person name="Hoshino Y."/>
        </authorList>
    </citation>
    <scope>NUCLEOTIDE SEQUENCE [LARGE SCALE GENOMIC DNA]</scope>
    <source>
        <strain evidence="8 9">JCM 15661T</strain>
    </source>
</reference>
<sequence>MTTQLRQAIACAAAVLAEAGIGSARYDAEELAAHLAGVERGRLPLLDPPDEQFFDQYRDLVSARSRRVPLQHLTGTVAFGPVTLQVGPGVFIPRPETEAMLEWACTQQLGAGPVIVDLCTGSGALAVALARHWPHARVIAVDDSETAVDYARRNAAGTAAEVVLADVTAPGLFPDLDGKVDLLVANPPYIPDCASLETEVAQYDPPHAVFGGPDGMAVIAAVVGHAGRLLRPGGLLAVEHDDAASAQTVEIVCNTRCFDDIVARRDFAGRPRFVTARRMGER</sequence>
<dbReference type="Proteomes" id="UP000464624">
    <property type="component" value="Chromosome"/>
</dbReference>
<dbReference type="Gene3D" id="3.40.50.150">
    <property type="entry name" value="Vaccinia Virus protein VP39"/>
    <property type="match status" value="1"/>
</dbReference>
<evidence type="ECO:0000256" key="5">
    <source>
        <dbReference type="HAMAP-Rule" id="MF_02126"/>
    </source>
</evidence>
<dbReference type="EC" id="2.1.1.297" evidence="5"/>
<dbReference type="PROSITE" id="PS00092">
    <property type="entry name" value="N6_MTASE"/>
    <property type="match status" value="1"/>
</dbReference>
<dbReference type="PANTHER" id="PTHR18895">
    <property type="entry name" value="HEMK METHYLTRANSFERASE"/>
    <property type="match status" value="1"/>
</dbReference>
<name>A0AAD1GYP3_MYCXE</name>
<keyword evidence="2 5" id="KW-0808">Transferase</keyword>
<evidence type="ECO:0000313" key="8">
    <source>
        <dbReference type="EMBL" id="BBU21838.1"/>
    </source>
</evidence>
<dbReference type="CDD" id="cd02440">
    <property type="entry name" value="AdoMet_MTases"/>
    <property type="match status" value="1"/>
</dbReference>